<gene>
    <name evidence="4" type="ORF">SSX86_011188</name>
</gene>
<accession>A0AAP0H3A2</accession>
<dbReference type="SUPFAM" id="SSF53098">
    <property type="entry name" value="Ribonuclease H-like"/>
    <property type="match status" value="1"/>
</dbReference>
<dbReference type="AlphaFoldDB" id="A0AAP0H3A2"/>
<dbReference type="InterPro" id="IPR012337">
    <property type="entry name" value="RNaseH-like_sf"/>
</dbReference>
<reference evidence="4 5" key="1">
    <citation type="submission" date="2024-04" db="EMBL/GenBank/DDBJ databases">
        <title>The reference genome of an endangered Asteraceae, Deinandra increscens subsp. villosa, native to the Central Coast of California.</title>
        <authorList>
            <person name="Guilliams M."/>
            <person name="Hasenstab-Lehman K."/>
            <person name="Meyer R."/>
            <person name="Mcevoy S."/>
        </authorList>
    </citation>
    <scope>NUCLEOTIDE SEQUENCE [LARGE SCALE GENOMIC DNA]</scope>
    <source>
        <tissue evidence="4">Leaf</tissue>
    </source>
</reference>
<dbReference type="GO" id="GO:0046983">
    <property type="term" value="F:protein dimerization activity"/>
    <property type="evidence" value="ECO:0007669"/>
    <property type="project" value="InterPro"/>
</dbReference>
<keyword evidence="2" id="KW-1133">Transmembrane helix</keyword>
<evidence type="ECO:0000256" key="2">
    <source>
        <dbReference type="SAM" id="Phobius"/>
    </source>
</evidence>
<sequence length="258" mass="28970">MAAVLSKTAHLRRTYRLFSTYTASRLTPHFSDEIPLRRPLLQSDHFQSLPRFLSTNANAAGSTAKIETDSTLKDTVSDAHSDKGKESGDSHQSSEQGKSVRGGPISWLSFLLLIASGAGVIFYYDQEKKRHIEVKWWGEYGDDTPKLKEFAMKILGLTCSASACERNWCMFKQVHTKRRNRLTAKRMNDLVYIMYNKKLKHKFVKKGSLKEKEDPLLVEYLQSDDEWIAELDGEAAIEGGETGGEGSGGIGPFKCAER</sequence>
<proteinExistence type="predicted"/>
<evidence type="ECO:0000313" key="5">
    <source>
        <dbReference type="Proteomes" id="UP001408789"/>
    </source>
</evidence>
<feature type="transmembrane region" description="Helical" evidence="2">
    <location>
        <begin position="105"/>
        <end position="124"/>
    </location>
</feature>
<dbReference type="Proteomes" id="UP001408789">
    <property type="component" value="Unassembled WGS sequence"/>
</dbReference>
<name>A0AAP0H3A2_9ASTR</name>
<evidence type="ECO:0000256" key="1">
    <source>
        <dbReference type="SAM" id="MobiDB-lite"/>
    </source>
</evidence>
<evidence type="ECO:0000313" key="4">
    <source>
        <dbReference type="EMBL" id="KAK9070786.1"/>
    </source>
</evidence>
<dbReference type="InterPro" id="IPR008906">
    <property type="entry name" value="HATC_C_dom"/>
</dbReference>
<feature type="region of interest" description="Disordered" evidence="1">
    <location>
        <begin position="70"/>
        <end position="100"/>
    </location>
</feature>
<feature type="domain" description="HAT C-terminal dimerisation" evidence="3">
    <location>
        <begin position="134"/>
        <end position="194"/>
    </location>
</feature>
<evidence type="ECO:0000259" key="3">
    <source>
        <dbReference type="Pfam" id="PF05699"/>
    </source>
</evidence>
<comment type="caution">
    <text evidence="4">The sequence shown here is derived from an EMBL/GenBank/DDBJ whole genome shotgun (WGS) entry which is preliminary data.</text>
</comment>
<feature type="compositionally biased region" description="Basic and acidic residues" evidence="1">
    <location>
        <begin position="70"/>
        <end position="89"/>
    </location>
</feature>
<dbReference type="EMBL" id="JBCNJP010000012">
    <property type="protein sequence ID" value="KAK9070786.1"/>
    <property type="molecule type" value="Genomic_DNA"/>
</dbReference>
<keyword evidence="2" id="KW-0472">Membrane</keyword>
<protein>
    <recommendedName>
        <fullName evidence="3">HAT C-terminal dimerisation domain-containing protein</fullName>
    </recommendedName>
</protein>
<keyword evidence="5" id="KW-1185">Reference proteome</keyword>
<dbReference type="Pfam" id="PF05699">
    <property type="entry name" value="Dimer_Tnp_hAT"/>
    <property type="match status" value="1"/>
</dbReference>
<keyword evidence="2" id="KW-0812">Transmembrane</keyword>
<organism evidence="4 5">
    <name type="scientific">Deinandra increscens subsp. villosa</name>
    <dbReference type="NCBI Taxonomy" id="3103831"/>
    <lineage>
        <taxon>Eukaryota</taxon>
        <taxon>Viridiplantae</taxon>
        <taxon>Streptophyta</taxon>
        <taxon>Embryophyta</taxon>
        <taxon>Tracheophyta</taxon>
        <taxon>Spermatophyta</taxon>
        <taxon>Magnoliopsida</taxon>
        <taxon>eudicotyledons</taxon>
        <taxon>Gunneridae</taxon>
        <taxon>Pentapetalae</taxon>
        <taxon>asterids</taxon>
        <taxon>campanulids</taxon>
        <taxon>Asterales</taxon>
        <taxon>Asteraceae</taxon>
        <taxon>Asteroideae</taxon>
        <taxon>Heliantheae alliance</taxon>
        <taxon>Madieae</taxon>
        <taxon>Madiinae</taxon>
        <taxon>Deinandra</taxon>
    </lineage>
</organism>